<dbReference type="AlphaFoldDB" id="A0A840D3B2"/>
<proteinExistence type="predicted"/>
<dbReference type="Pfam" id="PF02596">
    <property type="entry name" value="DUF169"/>
    <property type="match status" value="1"/>
</dbReference>
<gene>
    <name evidence="1" type="ORF">GGR06_000982</name>
</gene>
<dbReference type="Proteomes" id="UP000560658">
    <property type="component" value="Unassembled WGS sequence"/>
</dbReference>
<keyword evidence="2" id="KW-1185">Reference proteome</keyword>
<reference evidence="1" key="1">
    <citation type="submission" date="2020-08" db="EMBL/GenBank/DDBJ databases">
        <title>Genomic Encyclopedia of Type Strains, Phase IV (KMG-IV): sequencing the most valuable type-strain genomes for metagenomic binning, comparative biology and taxonomic classification.</title>
        <authorList>
            <person name="Goeker M."/>
        </authorList>
    </citation>
    <scope>NUCLEOTIDE SEQUENCE [LARGE SCALE GENOMIC DNA]</scope>
    <source>
        <strain evidence="1">DSM 105720</strain>
    </source>
</reference>
<organism evidence="1 2">
    <name type="scientific">Bacteroides reticulotermitis</name>
    <dbReference type="NCBI Taxonomy" id="1133319"/>
    <lineage>
        <taxon>Bacteria</taxon>
        <taxon>Pseudomonadati</taxon>
        <taxon>Bacteroidota</taxon>
        <taxon>Bacteroidia</taxon>
        <taxon>Bacteroidales</taxon>
        <taxon>Bacteroidaceae</taxon>
        <taxon>Bacteroides</taxon>
    </lineage>
</organism>
<evidence type="ECO:0000313" key="1">
    <source>
        <dbReference type="EMBL" id="MBB4043215.1"/>
    </source>
</evidence>
<evidence type="ECO:0008006" key="3">
    <source>
        <dbReference type="Google" id="ProtNLM"/>
    </source>
</evidence>
<comment type="caution">
    <text evidence="1">The sequence shown here is derived from an EMBL/GenBank/DDBJ whole genome shotgun (WGS) entry which is preliminary data.</text>
</comment>
<evidence type="ECO:0000313" key="2">
    <source>
        <dbReference type="Proteomes" id="UP000560658"/>
    </source>
</evidence>
<dbReference type="EMBL" id="JACIER010000003">
    <property type="protein sequence ID" value="MBB4043215.1"/>
    <property type="molecule type" value="Genomic_DNA"/>
</dbReference>
<protein>
    <recommendedName>
        <fullName evidence="3">DUF169 domain-containing protein</fullName>
    </recommendedName>
</protein>
<name>A0A840D3B2_9BACE</name>
<accession>A0A840D3B2</accession>
<dbReference type="InterPro" id="IPR003748">
    <property type="entry name" value="DUF169"/>
</dbReference>
<dbReference type="RefSeq" id="WP_044159510.1">
    <property type="nucleotide sequence ID" value="NZ_JACIER010000003.1"/>
</dbReference>
<sequence length="247" mass="27962">MNKDFKQQLLERWSLYFPETSLPIGVFYSDDLCEATYAKTPSANSRGYTCIFAQMARVHLGHSLAFDTENLGCFGSMQTLFGGPYHEEKTVKLLCEIEHFKKNREQVNAMHQINPKAEPTGRYIIFKPFDKLTEEDKPAIYCVFAKPDVIAALHGLSCYDDTRVDSVIVPFGAGCEGLISFAFSEAKKSQPRAVIGGMDTAMRNCIKAELLTFSVPSMRFEQMVENMDSSFLNTYIWSGLKPRLMRK</sequence>